<reference evidence="1 2" key="1">
    <citation type="journal article" date="2019" name="Sci. Rep.">
        <title>Orb-weaving spider Araneus ventricosus genome elucidates the spidroin gene catalogue.</title>
        <authorList>
            <person name="Kono N."/>
            <person name="Nakamura H."/>
            <person name="Ohtoshi R."/>
            <person name="Moran D.A.P."/>
            <person name="Shinohara A."/>
            <person name="Yoshida Y."/>
            <person name="Fujiwara M."/>
            <person name="Mori M."/>
            <person name="Tomita M."/>
            <person name="Arakawa K."/>
        </authorList>
    </citation>
    <scope>NUCLEOTIDE SEQUENCE [LARGE SCALE GENOMIC DNA]</scope>
</reference>
<comment type="caution">
    <text evidence="1">The sequence shown here is derived from an EMBL/GenBank/DDBJ whole genome shotgun (WGS) entry which is preliminary data.</text>
</comment>
<accession>A0A4Y2IYR2</accession>
<dbReference type="OrthoDB" id="8063408at2759"/>
<sequence>MKQFVKALPKEAECFKYLCDQFPGLSEAKLKEGVFVGPDSRKMMKDENSETKMETNESKAWKSFKLVITIARVDEAVIFHIDQQTEGLKKIGSNDGVGYRLYYEWPPEHSSKV</sequence>
<protein>
    <submittedName>
        <fullName evidence="1">Uncharacterized protein</fullName>
    </submittedName>
</protein>
<organism evidence="1 2">
    <name type="scientific">Araneus ventricosus</name>
    <name type="common">Orbweaver spider</name>
    <name type="synonym">Epeira ventricosa</name>
    <dbReference type="NCBI Taxonomy" id="182803"/>
    <lineage>
        <taxon>Eukaryota</taxon>
        <taxon>Metazoa</taxon>
        <taxon>Ecdysozoa</taxon>
        <taxon>Arthropoda</taxon>
        <taxon>Chelicerata</taxon>
        <taxon>Arachnida</taxon>
        <taxon>Araneae</taxon>
        <taxon>Araneomorphae</taxon>
        <taxon>Entelegynae</taxon>
        <taxon>Araneoidea</taxon>
        <taxon>Araneidae</taxon>
        <taxon>Araneus</taxon>
    </lineage>
</organism>
<dbReference type="EMBL" id="BGPR01003035">
    <property type="protein sequence ID" value="GBM82805.1"/>
    <property type="molecule type" value="Genomic_DNA"/>
</dbReference>
<gene>
    <name evidence="1" type="ORF">AVEN_139450_1</name>
</gene>
<dbReference type="PANTHER" id="PTHR46114">
    <property type="entry name" value="APPLE DOMAIN-CONTAINING PROTEIN"/>
    <property type="match status" value="1"/>
</dbReference>
<dbReference type="PANTHER" id="PTHR46114:SF1">
    <property type="entry name" value="ZAD DOMAIN-CONTAINING PROTEIN"/>
    <property type="match status" value="1"/>
</dbReference>
<evidence type="ECO:0000313" key="2">
    <source>
        <dbReference type="Proteomes" id="UP000499080"/>
    </source>
</evidence>
<name>A0A4Y2IYR2_ARAVE</name>
<dbReference type="AlphaFoldDB" id="A0A4Y2IYR2"/>
<dbReference type="Proteomes" id="UP000499080">
    <property type="component" value="Unassembled WGS sequence"/>
</dbReference>
<evidence type="ECO:0000313" key="1">
    <source>
        <dbReference type="EMBL" id="GBM82805.1"/>
    </source>
</evidence>
<keyword evidence="2" id="KW-1185">Reference proteome</keyword>
<proteinExistence type="predicted"/>